<comment type="subcellular location">
    <subcellularLocation>
        <location evidence="1">Virion</location>
    </subcellularLocation>
</comment>
<evidence type="ECO:0000256" key="1">
    <source>
        <dbReference type="ARBA" id="ARBA00004328"/>
    </source>
</evidence>
<keyword evidence="6" id="KW-1185">Reference proteome</keyword>
<evidence type="ECO:0000313" key="5">
    <source>
        <dbReference type="EMBL" id="AMN91912.1"/>
    </source>
</evidence>
<name>A0A140H461_9SECO</name>
<accession>A0A140H461</accession>
<keyword evidence="3" id="KW-0946">Virion</keyword>
<dbReference type="Proteomes" id="UP000201693">
    <property type="component" value="Genome"/>
</dbReference>
<keyword evidence="2" id="KW-0813">Transport</keyword>
<dbReference type="GO" id="GO:0044423">
    <property type="term" value="C:virion component"/>
    <property type="evidence" value="ECO:0007669"/>
    <property type="project" value="UniProtKB-KW"/>
</dbReference>
<proteinExistence type="predicted"/>
<dbReference type="RefSeq" id="YP_009389538.1">
    <property type="nucleotide sequence ID" value="NC_035215.1"/>
</dbReference>
<reference evidence="5 6" key="1">
    <citation type="journal article" date="2016" name="Arch. Virol.">
        <title>Characterization and occurrence of squash chlorotic leaf spot virus, a tentative new torradovirus infecting cucurbits in Sudan.</title>
        <authorList>
            <person name="Lecoq H."/>
            <person name="Verdin E."/>
            <person name="Tepfer M."/>
            <person name="Wipf-Scheibel C."/>
            <person name="Millot P."/>
            <person name="Dafalla G."/>
            <person name="Desbiez C."/>
        </authorList>
    </citation>
    <scope>NUCLEOTIDE SEQUENCE [LARGE SCALE GENOMIC DNA]</scope>
    <source>
        <strain evidence="5">Su12-10</strain>
    </source>
</reference>
<dbReference type="Gene3D" id="2.60.120.20">
    <property type="match status" value="1"/>
</dbReference>
<dbReference type="Pfam" id="PF00803">
    <property type="entry name" value="3A"/>
    <property type="match status" value="1"/>
</dbReference>
<dbReference type="KEGG" id="vg:33350107"/>
<evidence type="ECO:0000313" key="6">
    <source>
        <dbReference type="Proteomes" id="UP000201693"/>
    </source>
</evidence>
<evidence type="ECO:0000256" key="3">
    <source>
        <dbReference type="ARBA" id="ARBA00022844"/>
    </source>
</evidence>
<dbReference type="EMBL" id="KU052531">
    <property type="protein sequence ID" value="AMN91912.1"/>
    <property type="molecule type" value="Genomic_RNA"/>
</dbReference>
<keyword evidence="4" id="KW-0916">Viral movement protein</keyword>
<sequence length="1054" mass="115833">MANSTLAHSNRGPPIPQQDKSVTEAINKLHDDLIAGKIASARAAGFGCMVLARAEAGKAVHTRLFQDELQKGLAKRWNDIKATFGYSKDHASLYFHLHGVLFMVVPHLGPSSSGTLTIELNCSNDILNPTVASKSLDLKLGPQAVFMAPDFTIPFTIDQTFFYYSIRVSETTATIPCSVMAFWKQSIDRKTACYDPQQTRSWFVKRLASRGMLKSKAQAEALIAASYGTSEPVPKLESPIGNGPLQIKESQEEEPVATNVVSVSTGRNGSILLPDARSSSMRVQPHFNSVEDGSLSRSNTFDFREKQPERRNINNFFSGMIAQSGEPSKTTVAAEVINMPIRSGGGVSVEGKDFGAMATHSSQAFSNSGLGFSSEMFDFTFGQEDLETLDLVLEQPAIVSSNAPFIAAKKVFKWRVMDHATKEVCSILLPQHLNTKESNFTIGPNMLAYFDAAIIEFSAYVVAPQTVGANGELLLLWDEGNFLDGSVDKNQATLLGYPSIRISAFTMAQEGNRKALTFTPKGLGTFLPLDAGHEGAEIGTLRVFVNFPLRVGSTVQEFECSLYVYAKVLSTNIMQPPRMIAQTRTGMRPTSAFFPVIPVNQLLLSTMWDSTMSEGKGFLLTFSPSSVFMKQDIYQPSSLCNLAANCHWWTGDCVFELHVNKTAYHSGVLVAGFGSINSVIKEPKEIFSLTHAVCNINKAQTFTIRVRFESWNGKNFLSAGRKESLPRPDHKVRQRIYLAVSEALQSTLPGLKSVGVTLVLKSIENCEIGGSVPMKPIFGHVAGGSSGKDFFFSETSRFDTTQNPVTKDLQPACEDKILPPNPAKTLMTAQVLVPLREKFTYYVPQYIWRSSEAGRVLVLPCAPWSCSFKKEEPVQAVITNPWVGLCSNFVYWRGSIAYRLIFYKKEDFFGSSLVQVLLESTGFPKEPGLYAGSEPLSTGGGLSWSFNLGPNQSVFDFIVEDDEYFARRYTRLRELKSAASRMSTLSDRHGNLVFYLPPPEAYYTAELHVAAGPDMNFSVSHPPVATTKKSSGPMEGNVYELLPASTGVYTEVTK</sequence>
<dbReference type="InterPro" id="IPR029053">
    <property type="entry name" value="Viral_coat"/>
</dbReference>
<dbReference type="GO" id="GO:0046740">
    <property type="term" value="P:transport of virus in host, cell to cell"/>
    <property type="evidence" value="ECO:0007669"/>
    <property type="project" value="UniProtKB-KW"/>
</dbReference>
<dbReference type="InterPro" id="IPR000603">
    <property type="entry name" value="MPV"/>
</dbReference>
<protein>
    <submittedName>
        <fullName evidence="5">Polyprotein</fullName>
    </submittedName>
</protein>
<organism evidence="5 6">
    <name type="scientific">Squash chlorotic leaf spot virus</name>
    <dbReference type="NCBI Taxonomy" id="1810396"/>
    <lineage>
        <taxon>Viruses</taxon>
        <taxon>Riboviria</taxon>
        <taxon>Orthornavirae</taxon>
        <taxon>Pisuviricota</taxon>
        <taxon>Pisoniviricetes</taxon>
        <taxon>Picornavirales</taxon>
        <taxon>Secoviridae</taxon>
        <taxon>Torradovirus</taxon>
        <taxon>Torradovirus cucurbitae</taxon>
    </lineage>
</organism>
<dbReference type="GeneID" id="33350107"/>
<evidence type="ECO:0000256" key="2">
    <source>
        <dbReference type="ARBA" id="ARBA00022448"/>
    </source>
</evidence>
<evidence type="ECO:0000256" key="4">
    <source>
        <dbReference type="ARBA" id="ARBA00023031"/>
    </source>
</evidence>